<dbReference type="EMBL" id="CABFNO020001546">
    <property type="protein sequence ID" value="CAG9997627.1"/>
    <property type="molecule type" value="Genomic_DNA"/>
</dbReference>
<dbReference type="AlphaFoldDB" id="A0A9N9Y8N8"/>
<sequence>MPKRQRRSVASQAATSVAPDEPRVISFTSPQALTKAIDESECDALYVRDVSVSTYERLKKYRCRKMRKYRFRRYYPAEELLIVALTTATHEQLHINLYLDIYIEISKMGLEWYWLSRGAATFRALSGGSEGEADSSGSFSTPGEGHRKCPILIVESSHSMSLEEMRRHMTWWFEASDHQVKIVLLVKADGPSTIIIEKWQEPLRPERAGATATRASSRPNPQSRQVIIIERIPGNNNPYSTESYEVTSGGALRLEFEDLFLRPPGPGEHDVVIDNYHLQRIAGRVASA</sequence>
<dbReference type="OrthoDB" id="76567at2759"/>
<evidence type="ECO:0000313" key="2">
    <source>
        <dbReference type="Proteomes" id="UP000754883"/>
    </source>
</evidence>
<evidence type="ECO:0000313" key="1">
    <source>
        <dbReference type="EMBL" id="CAG9997627.1"/>
    </source>
</evidence>
<gene>
    <name evidence="1" type="ORF">CBYS24578_00003231</name>
</gene>
<comment type="caution">
    <text evidence="1">The sequence shown here is derived from an EMBL/GenBank/DDBJ whole genome shotgun (WGS) entry which is preliminary data.</text>
</comment>
<protein>
    <submittedName>
        <fullName evidence="1">Uncharacterized protein</fullName>
    </submittedName>
</protein>
<name>A0A9N9Y8N8_9HYPO</name>
<accession>A0A9N9Y8N8</accession>
<reference evidence="1" key="1">
    <citation type="submission" date="2021-10" db="EMBL/GenBank/DDBJ databases">
        <authorList>
            <person name="Piombo E."/>
        </authorList>
    </citation>
    <scope>NUCLEOTIDE SEQUENCE</scope>
</reference>
<organism evidence="1 2">
    <name type="scientific">Clonostachys byssicola</name>
    <dbReference type="NCBI Taxonomy" id="160290"/>
    <lineage>
        <taxon>Eukaryota</taxon>
        <taxon>Fungi</taxon>
        <taxon>Dikarya</taxon>
        <taxon>Ascomycota</taxon>
        <taxon>Pezizomycotina</taxon>
        <taxon>Sordariomycetes</taxon>
        <taxon>Hypocreomycetidae</taxon>
        <taxon>Hypocreales</taxon>
        <taxon>Bionectriaceae</taxon>
        <taxon>Clonostachys</taxon>
    </lineage>
</organism>
<keyword evidence="2" id="KW-1185">Reference proteome</keyword>
<dbReference type="Proteomes" id="UP000754883">
    <property type="component" value="Unassembled WGS sequence"/>
</dbReference>
<proteinExistence type="predicted"/>